<dbReference type="AlphaFoldDB" id="A0A4Y4DZT5"/>
<dbReference type="Proteomes" id="UP000316612">
    <property type="component" value="Unassembled WGS sequence"/>
</dbReference>
<accession>A0A4Y4DZT5</accession>
<gene>
    <name evidence="6" type="primary">exoM</name>
    <name evidence="6" type="ORF">AUR04nite_33930</name>
</gene>
<evidence type="ECO:0000313" key="7">
    <source>
        <dbReference type="Proteomes" id="UP000316612"/>
    </source>
</evidence>
<evidence type="ECO:0000256" key="4">
    <source>
        <dbReference type="ARBA" id="ARBA00022679"/>
    </source>
</evidence>
<dbReference type="SUPFAM" id="SSF53448">
    <property type="entry name" value="Nucleotide-diphospho-sugar transferases"/>
    <property type="match status" value="1"/>
</dbReference>
<dbReference type="RefSeq" id="WP_141367388.1">
    <property type="nucleotide sequence ID" value="NZ_BAAAJL010000003.1"/>
</dbReference>
<evidence type="ECO:0000313" key="6">
    <source>
        <dbReference type="EMBL" id="GED07861.1"/>
    </source>
</evidence>
<evidence type="ECO:0000256" key="3">
    <source>
        <dbReference type="ARBA" id="ARBA00022676"/>
    </source>
</evidence>
<keyword evidence="3" id="KW-0328">Glycosyltransferase</keyword>
<protein>
    <submittedName>
        <fullName evidence="6">Glycosyl transferase family A</fullName>
    </submittedName>
</protein>
<evidence type="ECO:0000256" key="1">
    <source>
        <dbReference type="ARBA" id="ARBA00004776"/>
    </source>
</evidence>
<sequence length="307" mass="34756">MRLEIQDLFAHKKTLISVSTYKRTSDLKRLVDSVAPQLNCGSCQLLVVDNSPDADAMSFVHSLGPICQYVHEPLPGIAATRNQGLRIAEEGNYDYLIFLDDDEWVSTDWHNQIIAVGNETNEGVVVGPVRTVYTDETPMWIKRYGFHQRVMLAEGAHPRSTATHNTLLKVNQWRLAGSIQFDDDFSFTGGSDSDFFARLSDRGVKIYYTRRAVVFEFVPENRASMSWLTKRGLRVGAVHARIRLRSEPRSKLIAGGILRALKGLLLLPLDITLRKQRVAESYATFLRGVGMFLQGIGIFRFEEYSRK</sequence>
<evidence type="ECO:0000256" key="2">
    <source>
        <dbReference type="ARBA" id="ARBA00006739"/>
    </source>
</evidence>
<dbReference type="PANTHER" id="PTHR43179">
    <property type="entry name" value="RHAMNOSYLTRANSFERASE WBBL"/>
    <property type="match status" value="1"/>
</dbReference>
<comment type="pathway">
    <text evidence="1">Cell wall biogenesis; cell wall polysaccharide biosynthesis.</text>
</comment>
<dbReference type="InterPro" id="IPR029044">
    <property type="entry name" value="Nucleotide-diphossugar_trans"/>
</dbReference>
<dbReference type="GO" id="GO:0016757">
    <property type="term" value="F:glycosyltransferase activity"/>
    <property type="evidence" value="ECO:0007669"/>
    <property type="project" value="UniProtKB-KW"/>
</dbReference>
<dbReference type="PANTHER" id="PTHR43179:SF12">
    <property type="entry name" value="GALACTOFURANOSYLTRANSFERASE GLFT2"/>
    <property type="match status" value="1"/>
</dbReference>
<dbReference type="OrthoDB" id="3180470at2"/>
<name>A0A4Y4DZT5_GLUUR</name>
<dbReference type="Gene3D" id="3.90.550.10">
    <property type="entry name" value="Spore Coat Polysaccharide Biosynthesis Protein SpsA, Chain A"/>
    <property type="match status" value="1"/>
</dbReference>
<comment type="caution">
    <text evidence="6">The sequence shown here is derived from an EMBL/GenBank/DDBJ whole genome shotgun (WGS) entry which is preliminary data.</text>
</comment>
<keyword evidence="7" id="KW-1185">Reference proteome</keyword>
<evidence type="ECO:0000259" key="5">
    <source>
        <dbReference type="Pfam" id="PF00535"/>
    </source>
</evidence>
<dbReference type="EMBL" id="BJNY01000030">
    <property type="protein sequence ID" value="GED07861.1"/>
    <property type="molecule type" value="Genomic_DNA"/>
</dbReference>
<dbReference type="InterPro" id="IPR001173">
    <property type="entry name" value="Glyco_trans_2-like"/>
</dbReference>
<reference evidence="6 7" key="1">
    <citation type="submission" date="2019-06" db="EMBL/GenBank/DDBJ databases">
        <title>Whole genome shotgun sequence of Glutamicibacter uratoxydans NBRC 15515.</title>
        <authorList>
            <person name="Hosoyama A."/>
            <person name="Uohara A."/>
            <person name="Ohji S."/>
            <person name="Ichikawa N."/>
        </authorList>
    </citation>
    <scope>NUCLEOTIDE SEQUENCE [LARGE SCALE GENOMIC DNA]</scope>
    <source>
        <strain evidence="6 7">NBRC 15515</strain>
    </source>
</reference>
<feature type="domain" description="Glycosyltransferase 2-like" evidence="5">
    <location>
        <begin position="18"/>
        <end position="147"/>
    </location>
</feature>
<proteinExistence type="inferred from homology"/>
<keyword evidence="4 6" id="KW-0808">Transferase</keyword>
<organism evidence="6 7">
    <name type="scientific">Glutamicibacter uratoxydans</name>
    <name type="common">Arthrobacter uratoxydans</name>
    <dbReference type="NCBI Taxonomy" id="43667"/>
    <lineage>
        <taxon>Bacteria</taxon>
        <taxon>Bacillati</taxon>
        <taxon>Actinomycetota</taxon>
        <taxon>Actinomycetes</taxon>
        <taxon>Micrococcales</taxon>
        <taxon>Micrococcaceae</taxon>
        <taxon>Glutamicibacter</taxon>
    </lineage>
</organism>
<comment type="similarity">
    <text evidence="2">Belongs to the glycosyltransferase 2 family.</text>
</comment>
<dbReference type="Pfam" id="PF00535">
    <property type="entry name" value="Glycos_transf_2"/>
    <property type="match status" value="1"/>
</dbReference>